<evidence type="ECO:0000256" key="7">
    <source>
        <dbReference type="ARBA" id="ARBA00023149"/>
    </source>
</evidence>
<feature type="domain" description="Cyclic nucleotide-binding" evidence="9">
    <location>
        <begin position="179"/>
        <end position="296"/>
    </location>
</feature>
<feature type="binding site" evidence="8">
    <location>
        <position position="126"/>
    </location>
    <ligand>
        <name>3',5'-cyclic AMP</name>
        <dbReference type="ChEBI" id="CHEBI:58165"/>
        <label>1</label>
    </ligand>
</feature>
<dbReference type="InterPro" id="IPR000595">
    <property type="entry name" value="cNMP-bd_dom"/>
</dbReference>
<dbReference type="GO" id="GO:0033554">
    <property type="term" value="P:cellular response to stress"/>
    <property type="evidence" value="ECO:0007669"/>
    <property type="project" value="UniProtKB-ARBA"/>
</dbReference>
<dbReference type="CDD" id="cd00038">
    <property type="entry name" value="CAP_ED"/>
    <property type="match status" value="2"/>
</dbReference>
<dbReference type="FunFam" id="2.60.120.10:FF:000039">
    <property type="entry name" value="cAMP-dependent protein kinase regulatory subunit"/>
    <property type="match status" value="1"/>
</dbReference>
<dbReference type="GO" id="GO:0005829">
    <property type="term" value="C:cytosol"/>
    <property type="evidence" value="ECO:0007669"/>
    <property type="project" value="TreeGrafter"/>
</dbReference>
<keyword evidence="3" id="KW-0597">Phosphoprotein</keyword>
<evidence type="ECO:0000256" key="1">
    <source>
        <dbReference type="ARBA" id="ARBA00005753"/>
    </source>
</evidence>
<name>A0A7S1JX04_9ALVE</name>
<evidence type="ECO:0000256" key="3">
    <source>
        <dbReference type="ARBA" id="ARBA00022553"/>
    </source>
</evidence>
<comment type="similarity">
    <text evidence="1">Belongs to the cAMP-dependent kinase regulatory chain family.</text>
</comment>
<dbReference type="InterPro" id="IPR018490">
    <property type="entry name" value="cNMP-bd_dom_sf"/>
</dbReference>
<dbReference type="GO" id="GO:0034236">
    <property type="term" value="F:protein kinase A catalytic subunit binding"/>
    <property type="evidence" value="ECO:0007669"/>
    <property type="project" value="TreeGrafter"/>
</dbReference>
<feature type="binding site" evidence="8">
    <location>
        <position position="255"/>
    </location>
    <ligand>
        <name>3',5'-cyclic AMP</name>
        <dbReference type="ChEBI" id="CHEBI:58165"/>
        <label>2</label>
    </ligand>
</feature>
<proteinExistence type="inferred from homology"/>
<dbReference type="Gene3D" id="2.60.120.10">
    <property type="entry name" value="Jelly Rolls"/>
    <property type="match status" value="2"/>
</dbReference>
<evidence type="ECO:0000256" key="4">
    <source>
        <dbReference type="ARBA" id="ARBA00022566"/>
    </source>
</evidence>
<dbReference type="PRINTS" id="PR00103">
    <property type="entry name" value="CAMPKINASE"/>
</dbReference>
<organism evidence="10">
    <name type="scientific">Vitrella brassicaformis</name>
    <dbReference type="NCBI Taxonomy" id="1169539"/>
    <lineage>
        <taxon>Eukaryota</taxon>
        <taxon>Sar</taxon>
        <taxon>Alveolata</taxon>
        <taxon>Colpodellida</taxon>
        <taxon>Vitrellaceae</taxon>
        <taxon>Vitrella</taxon>
    </lineage>
</organism>
<keyword evidence="4 8" id="KW-0116">cAMP-binding</keyword>
<evidence type="ECO:0000256" key="8">
    <source>
        <dbReference type="PIRSR" id="PIRSR000548-1"/>
    </source>
</evidence>
<dbReference type="PROSITE" id="PS00889">
    <property type="entry name" value="CNMP_BINDING_2"/>
    <property type="match status" value="2"/>
</dbReference>
<dbReference type="Pfam" id="PF00027">
    <property type="entry name" value="cNMP_binding"/>
    <property type="match status" value="2"/>
</dbReference>
<dbReference type="SMART" id="SM00100">
    <property type="entry name" value="cNMP"/>
    <property type="match status" value="2"/>
</dbReference>
<dbReference type="PIRSF" id="PIRSF000548">
    <property type="entry name" value="PK_regulatory"/>
    <property type="match status" value="1"/>
</dbReference>
<dbReference type="FunFam" id="2.60.120.10:FF:000006">
    <property type="entry name" value="cAMP-dependent protein kinase type I-alpha regulatory subunit"/>
    <property type="match status" value="1"/>
</dbReference>
<evidence type="ECO:0000259" key="9">
    <source>
        <dbReference type="PROSITE" id="PS50042"/>
    </source>
</evidence>
<dbReference type="PROSITE" id="PS00888">
    <property type="entry name" value="CNMP_BINDING_1"/>
    <property type="match status" value="2"/>
</dbReference>
<dbReference type="GO" id="GO:0030552">
    <property type="term" value="F:cAMP binding"/>
    <property type="evidence" value="ECO:0007669"/>
    <property type="project" value="UniProtKB-KW"/>
</dbReference>
<dbReference type="InterPro" id="IPR012198">
    <property type="entry name" value="cAMP_dep_PK_reg_su"/>
</dbReference>
<evidence type="ECO:0000256" key="5">
    <source>
        <dbReference type="ARBA" id="ARBA00022737"/>
    </source>
</evidence>
<dbReference type="GO" id="GO:0004862">
    <property type="term" value="F:cAMP-dependent protein kinase inhibitor activity"/>
    <property type="evidence" value="ECO:0007669"/>
    <property type="project" value="TreeGrafter"/>
</dbReference>
<dbReference type="AlphaFoldDB" id="A0A7S1JX04"/>
<dbReference type="SUPFAM" id="SSF51206">
    <property type="entry name" value="cAMP-binding domain-like"/>
    <property type="match status" value="2"/>
</dbReference>
<dbReference type="InterPro" id="IPR014710">
    <property type="entry name" value="RmlC-like_jellyroll"/>
</dbReference>
<dbReference type="PANTHER" id="PTHR11635">
    <property type="entry name" value="CAMP-DEPENDENT PROTEIN KINASE REGULATORY CHAIN"/>
    <property type="match status" value="1"/>
</dbReference>
<gene>
    <name evidence="10" type="ORF">VBRA1451_LOCUS11036</name>
</gene>
<keyword evidence="5" id="KW-0677">Repeat</keyword>
<dbReference type="PROSITE" id="PS50042">
    <property type="entry name" value="CNMP_BINDING_3"/>
    <property type="match status" value="2"/>
</dbReference>
<feature type="domain" description="Cyclic nucleotide-binding" evidence="9">
    <location>
        <begin position="55"/>
        <end position="176"/>
    </location>
</feature>
<dbReference type="PANTHER" id="PTHR11635:SF152">
    <property type="entry name" value="CAMP-DEPENDENT PROTEIN KINASE TYPE I REGULATORY SUBUNIT-RELATED"/>
    <property type="match status" value="1"/>
</dbReference>
<protein>
    <recommendedName>
        <fullName evidence="2">cAMP-dependent protein kinase regulatory subunit</fullName>
    </recommendedName>
</protein>
<feature type="binding site" evidence="8">
    <location>
        <position position="135"/>
    </location>
    <ligand>
        <name>3',5'-cyclic AMP</name>
        <dbReference type="ChEBI" id="CHEBI:58165"/>
        <label>1</label>
    </ligand>
</feature>
<accession>A0A7S1JX04</accession>
<evidence type="ECO:0000256" key="2">
    <source>
        <dbReference type="ARBA" id="ARBA00020355"/>
    </source>
</evidence>
<evidence type="ECO:0000256" key="6">
    <source>
        <dbReference type="ARBA" id="ARBA00022741"/>
    </source>
</evidence>
<dbReference type="EMBL" id="HBGB01019052">
    <property type="protein sequence ID" value="CAD9055971.1"/>
    <property type="molecule type" value="Transcribed_RNA"/>
</dbReference>
<evidence type="ECO:0000313" key="10">
    <source>
        <dbReference type="EMBL" id="CAD9055971.1"/>
    </source>
</evidence>
<dbReference type="InterPro" id="IPR018488">
    <property type="entry name" value="cNMP-bd_CS"/>
</dbReference>
<feature type="binding site" evidence="8">
    <location>
        <position position="246"/>
    </location>
    <ligand>
        <name>3',5'-cyclic AMP</name>
        <dbReference type="ChEBI" id="CHEBI:58165"/>
        <label>2</label>
    </ligand>
</feature>
<dbReference type="GO" id="GO:0005952">
    <property type="term" value="C:cAMP-dependent protein kinase complex"/>
    <property type="evidence" value="ECO:0007669"/>
    <property type="project" value="InterPro"/>
</dbReference>
<reference evidence="10" key="1">
    <citation type="submission" date="2021-01" db="EMBL/GenBank/DDBJ databases">
        <authorList>
            <person name="Corre E."/>
            <person name="Pelletier E."/>
            <person name="Niang G."/>
            <person name="Scheremetjew M."/>
            <person name="Finn R."/>
            <person name="Kale V."/>
            <person name="Holt S."/>
            <person name="Cochrane G."/>
            <person name="Meng A."/>
            <person name="Brown T."/>
            <person name="Cohen L."/>
        </authorList>
    </citation>
    <scope>NUCLEOTIDE SEQUENCE</scope>
    <source>
        <strain evidence="10">CCMP3346</strain>
    </source>
</reference>
<keyword evidence="6 8" id="KW-0547">Nucleotide-binding</keyword>
<dbReference type="InterPro" id="IPR050503">
    <property type="entry name" value="cAMP-dep_PK_reg_su-like"/>
</dbReference>
<keyword evidence="7 8" id="KW-0114">cAMP</keyword>
<sequence>MTLFTPANYGKKPRTSVSAEAYGEFNKKQAFTAPVYPKTDEQKTCIRNAINNSFLFQSLDEKDLKTVIDAFKEMLVVDGDVVITQGEDGDFLYLVETGEFIVTKKSKETGVEDQVASYEGGQAFGELALLYNCPRAATVKCTKQGRLWKLDRESFNNIVKDAAQKKREMYQGFLEKVELLKEMDAYERSKLADALKTAAFKDGEVIVKQGDEGDKFYIIEEGEAEAFKEGGAGKVMDYKKGDYFGELALIKNQPRAATVKAKGEVKCVTLDRKSFKRLLGPVEHILQRNADRYNTVMQQVK</sequence>